<protein>
    <submittedName>
        <fullName evidence="2">Uncharacterized protein</fullName>
    </submittedName>
</protein>
<feature type="region of interest" description="Disordered" evidence="1">
    <location>
        <begin position="61"/>
        <end position="91"/>
    </location>
</feature>
<accession>A0AAV7RQ76</accession>
<dbReference type="Proteomes" id="UP001066276">
    <property type="component" value="Chromosome 5"/>
</dbReference>
<keyword evidence="3" id="KW-1185">Reference proteome</keyword>
<proteinExistence type="predicted"/>
<dbReference type="EMBL" id="JANPWB010000009">
    <property type="protein sequence ID" value="KAJ1153088.1"/>
    <property type="molecule type" value="Genomic_DNA"/>
</dbReference>
<reference evidence="2" key="1">
    <citation type="journal article" date="2022" name="bioRxiv">
        <title>Sequencing and chromosome-scale assembly of the giantPleurodeles waltlgenome.</title>
        <authorList>
            <person name="Brown T."/>
            <person name="Elewa A."/>
            <person name="Iarovenko S."/>
            <person name="Subramanian E."/>
            <person name="Araus A.J."/>
            <person name="Petzold A."/>
            <person name="Susuki M."/>
            <person name="Suzuki K.-i.T."/>
            <person name="Hayashi T."/>
            <person name="Toyoda A."/>
            <person name="Oliveira C."/>
            <person name="Osipova E."/>
            <person name="Leigh N.D."/>
            <person name="Simon A."/>
            <person name="Yun M.H."/>
        </authorList>
    </citation>
    <scope>NUCLEOTIDE SEQUENCE</scope>
    <source>
        <strain evidence="2">20211129_DDA</strain>
        <tissue evidence="2">Liver</tissue>
    </source>
</reference>
<comment type="caution">
    <text evidence="2">The sequence shown here is derived from an EMBL/GenBank/DDBJ whole genome shotgun (WGS) entry which is preliminary data.</text>
</comment>
<evidence type="ECO:0000313" key="3">
    <source>
        <dbReference type="Proteomes" id="UP001066276"/>
    </source>
</evidence>
<gene>
    <name evidence="2" type="ORF">NDU88_005855</name>
</gene>
<evidence type="ECO:0000313" key="2">
    <source>
        <dbReference type="EMBL" id="KAJ1153088.1"/>
    </source>
</evidence>
<name>A0AAV7RQ76_PLEWA</name>
<dbReference type="AlphaFoldDB" id="A0AAV7RQ76"/>
<sequence>MVRLNWRGDDETITVGVIPNLGQDLILGTDYVNFTTLLEKAGQEHVNNAWWEEAPFKANEIEARTPQNKLSRKQKREQRREHRNSCDLGNIGPTLHTATVFTTAGDFQTSTA</sequence>
<evidence type="ECO:0000256" key="1">
    <source>
        <dbReference type="SAM" id="MobiDB-lite"/>
    </source>
</evidence>
<organism evidence="2 3">
    <name type="scientific">Pleurodeles waltl</name>
    <name type="common">Iberian ribbed newt</name>
    <dbReference type="NCBI Taxonomy" id="8319"/>
    <lineage>
        <taxon>Eukaryota</taxon>
        <taxon>Metazoa</taxon>
        <taxon>Chordata</taxon>
        <taxon>Craniata</taxon>
        <taxon>Vertebrata</taxon>
        <taxon>Euteleostomi</taxon>
        <taxon>Amphibia</taxon>
        <taxon>Batrachia</taxon>
        <taxon>Caudata</taxon>
        <taxon>Salamandroidea</taxon>
        <taxon>Salamandridae</taxon>
        <taxon>Pleurodelinae</taxon>
        <taxon>Pleurodeles</taxon>
    </lineage>
</organism>